<evidence type="ECO:0000313" key="1">
    <source>
        <dbReference type="EMBL" id="KAF4631242.1"/>
    </source>
</evidence>
<accession>A0A8H4W2F9</accession>
<dbReference type="AlphaFoldDB" id="A0A8H4W2F9"/>
<gene>
    <name evidence="1" type="ORF">G7Y89_g6897</name>
</gene>
<evidence type="ECO:0000313" key="2">
    <source>
        <dbReference type="Proteomes" id="UP000566819"/>
    </source>
</evidence>
<proteinExistence type="predicted"/>
<reference evidence="1 2" key="1">
    <citation type="submission" date="2020-03" db="EMBL/GenBank/DDBJ databases">
        <title>Draft Genome Sequence of Cudoniella acicularis.</title>
        <authorList>
            <person name="Buettner E."/>
            <person name="Kellner H."/>
        </authorList>
    </citation>
    <scope>NUCLEOTIDE SEQUENCE [LARGE SCALE GENOMIC DNA]</scope>
    <source>
        <strain evidence="1 2">DSM 108380</strain>
    </source>
</reference>
<comment type="caution">
    <text evidence="1">The sequence shown here is derived from an EMBL/GenBank/DDBJ whole genome shotgun (WGS) entry which is preliminary data.</text>
</comment>
<organism evidence="1 2">
    <name type="scientific">Cudoniella acicularis</name>
    <dbReference type="NCBI Taxonomy" id="354080"/>
    <lineage>
        <taxon>Eukaryota</taxon>
        <taxon>Fungi</taxon>
        <taxon>Dikarya</taxon>
        <taxon>Ascomycota</taxon>
        <taxon>Pezizomycotina</taxon>
        <taxon>Leotiomycetes</taxon>
        <taxon>Helotiales</taxon>
        <taxon>Tricladiaceae</taxon>
        <taxon>Cudoniella</taxon>
    </lineage>
</organism>
<protein>
    <submittedName>
        <fullName evidence="1">Uncharacterized protein</fullName>
    </submittedName>
</protein>
<name>A0A8H4W2F9_9HELO</name>
<sequence length="397" mass="44613">MTSVPIFAAADATILTAQSLIQPATRRRRQISSSLMFSEASSSSDNSANSGVGLVPSFIVPEYIESVETLEYIGWGEEKATDIWARWEIVKQTESNEAAFQQHFLEYALSAIPDLKLEDRQEDWNAEMLNWGVGAELRAAIMDEVYTNIRLTESAQYWVKDTMEIRYLSLERLQRDSQMRAQTSVTSTNNATNTRENPAVITQLATSSTVPGRLALYKAIAKDRVGQDPTGKISIESLVSGTPSDFRGAGGTTLYFTPTLEVAEHYRGYINRRYNGAAPLMLELSVANSFIEALPPFVLRFGDLWKEIVYTSRRGLLLRGDLKRIHRLPLIIAPIAHSHNRTISSLDDYHQISSVRHVLYVEDSEAIQYVFQGDDMMYSLEEYGEVRLIFETSISAS</sequence>
<dbReference type="OrthoDB" id="5429780at2759"/>
<dbReference type="EMBL" id="JAAMPI010000463">
    <property type="protein sequence ID" value="KAF4631242.1"/>
    <property type="molecule type" value="Genomic_DNA"/>
</dbReference>
<keyword evidence="2" id="KW-1185">Reference proteome</keyword>
<dbReference type="Proteomes" id="UP000566819">
    <property type="component" value="Unassembled WGS sequence"/>
</dbReference>